<accession>A0A9Q1CRI5</accession>
<dbReference type="Gene3D" id="2.60.40.1900">
    <property type="entry name" value="Beta-microseminoprotein (PSP94) domain"/>
    <property type="match status" value="1"/>
</dbReference>
<reference evidence="2" key="1">
    <citation type="submission" date="2021-10" db="EMBL/GenBank/DDBJ databases">
        <title>Tropical sea cucumber genome reveals ecological adaptation and Cuvierian tubules defense mechanism.</title>
        <authorList>
            <person name="Chen T."/>
        </authorList>
    </citation>
    <scope>NUCLEOTIDE SEQUENCE</scope>
    <source>
        <strain evidence="2">Nanhai2018</strain>
        <tissue evidence="2">Muscle</tissue>
    </source>
</reference>
<proteinExistence type="predicted"/>
<keyword evidence="3" id="KW-1185">Reference proteome</keyword>
<evidence type="ECO:0000313" key="2">
    <source>
        <dbReference type="EMBL" id="KAJ8049731.1"/>
    </source>
</evidence>
<organism evidence="2 3">
    <name type="scientific">Holothuria leucospilota</name>
    <name type="common">Black long sea cucumber</name>
    <name type="synonym">Mertensiothuria leucospilota</name>
    <dbReference type="NCBI Taxonomy" id="206669"/>
    <lineage>
        <taxon>Eukaryota</taxon>
        <taxon>Metazoa</taxon>
        <taxon>Echinodermata</taxon>
        <taxon>Eleutherozoa</taxon>
        <taxon>Echinozoa</taxon>
        <taxon>Holothuroidea</taxon>
        <taxon>Aspidochirotacea</taxon>
        <taxon>Aspidochirotida</taxon>
        <taxon>Holothuriidae</taxon>
        <taxon>Holothuria</taxon>
    </lineage>
</organism>
<sequence>MKVLLAGLVFVVALYEVNAACYQAWLLPPDDEPCEPKSEWDDMEECVKCTCDSSGYMKSCCSISGYPVVRDSRKCESFRNENCEWKVRGKKPKWDKFCNRYTTLLG</sequence>
<feature type="signal peptide" evidence="1">
    <location>
        <begin position="1"/>
        <end position="19"/>
    </location>
</feature>
<evidence type="ECO:0000313" key="3">
    <source>
        <dbReference type="Proteomes" id="UP001152320"/>
    </source>
</evidence>
<name>A0A9Q1CRI5_HOLLE</name>
<comment type="caution">
    <text evidence="2">The sequence shown here is derived from an EMBL/GenBank/DDBJ whole genome shotgun (WGS) entry which is preliminary data.</text>
</comment>
<gene>
    <name evidence="2" type="ORF">HOLleu_02608</name>
</gene>
<dbReference type="Proteomes" id="UP001152320">
    <property type="component" value="Chromosome 1"/>
</dbReference>
<feature type="chain" id="PRO_5040257001" evidence="1">
    <location>
        <begin position="20"/>
        <end position="106"/>
    </location>
</feature>
<evidence type="ECO:0000256" key="1">
    <source>
        <dbReference type="SAM" id="SignalP"/>
    </source>
</evidence>
<protein>
    <submittedName>
        <fullName evidence="2">Uncharacterized protein</fullName>
    </submittedName>
</protein>
<keyword evidence="1" id="KW-0732">Signal</keyword>
<dbReference type="AlphaFoldDB" id="A0A9Q1CRI5"/>
<dbReference type="EMBL" id="JAIZAY010000001">
    <property type="protein sequence ID" value="KAJ8049731.1"/>
    <property type="molecule type" value="Genomic_DNA"/>
</dbReference>